<name>A0A8J3DF06_9BACT</name>
<dbReference type="Proteomes" id="UP000642829">
    <property type="component" value="Unassembled WGS sequence"/>
</dbReference>
<organism evidence="6 7">
    <name type="scientific">Cerasicoccus arenae</name>
    <dbReference type="NCBI Taxonomy" id="424488"/>
    <lineage>
        <taxon>Bacteria</taxon>
        <taxon>Pseudomonadati</taxon>
        <taxon>Verrucomicrobiota</taxon>
        <taxon>Opitutia</taxon>
        <taxon>Puniceicoccales</taxon>
        <taxon>Cerasicoccaceae</taxon>
        <taxon>Cerasicoccus</taxon>
    </lineage>
</organism>
<evidence type="ECO:0000256" key="4">
    <source>
        <dbReference type="ARBA" id="ARBA00022837"/>
    </source>
</evidence>
<feature type="domain" description="PA14" evidence="5">
    <location>
        <begin position="819"/>
        <end position="975"/>
    </location>
</feature>
<accession>A0A8J3DF06</accession>
<comment type="subcellular location">
    <subcellularLocation>
        <location evidence="1">Secreted</location>
    </subcellularLocation>
</comment>
<dbReference type="Gene3D" id="3.90.182.10">
    <property type="entry name" value="Toxin - Anthrax Protective Antigen,domain 1"/>
    <property type="match status" value="1"/>
</dbReference>
<comment type="caution">
    <text evidence="6">The sequence shown here is derived from an EMBL/GenBank/DDBJ whole genome shotgun (WGS) entry which is preliminary data.</text>
</comment>
<dbReference type="PROSITE" id="PS51820">
    <property type="entry name" value="PA14"/>
    <property type="match status" value="1"/>
</dbReference>
<dbReference type="InterPro" id="IPR059100">
    <property type="entry name" value="TSP3_bac"/>
</dbReference>
<keyword evidence="7" id="KW-1185">Reference proteome</keyword>
<dbReference type="InterPro" id="IPR011658">
    <property type="entry name" value="PA14_dom"/>
</dbReference>
<sequence length="1809" mass="198141">MAITALGQTILPYETDFESSEGFSVGAFSGDSDWSVESGASEISDLDSASAQQSLLFPAEGGNHALSMNFTGQSGQVVFVDFYLKPQAGELVDLPLGPYTGSSAQTGFIRVNGEGEVIAMDGDGLGYGDWVTTSERYGLVDDVSADWHRFTYRLNYFTKSWDLYLDGQMVLADLGFLDANLLAFTTFRLSSDGAADLWFDFFYAGESNPLFVDQDLDGIPDSYEIAQGMSVSMDDRYGDLDHDLLANLEEFLSGTSAGNPDTDGDGVADGMEMIQGGDPVIAEAYSLSNAPFYDGFEAYDVGPFQEANNWNAGETTTLRISDSDSAEGGQSLVLVSPGQSVSLRNPFTTQSYSTVWVDFHLKASSFAEAPEVSAESAVAYCFNNDGQLMVYDGVGNGGGIWLTLDRDPVELGEWQRLTTRIDYQSQHWSLWLNGVLVRENLGFANSSPFFSQLRIDSASSRTSAALDAVSVAYSEPLGLDDDGDGLPNAFEDSNGNGLVDAGETNPRLVDTDGDGIDDLQVYLGNYQPAQQEYFTNLFSGQAAGWSTDFETPEGYELGVIDGQHYWIASPGARVDEGGFSSPQTLALDGAGQLEGHDVQARHYFDGTGMDRFWVSFRAKLVPARLVDPSELDESSSVLFALSGNERLSAYDVAASKWQISEILVDSSQWHRYDVYLDYTAKTWKVCVDGVLAFDSLPFLDPNRATFERFRAIQQAGSEAPAYIDQIVMSAEEPSDLDYDGDGLDNATETELGTEILTADSDGDGLPDGWEVVYGFNPLYAGDATSNADGDILRALDEYLLGTDPTVPDSDLDGVRDGEGQVGKILREVWNEIANREVVHLLNDSRYPHSPDERQWFSSLVLSPNYGDHYGDRFRGFITPAESGSYTFYLMGDDHAELWLSTSDSKFDRQLIANVPGATGYLKWNKFPEQQSVEIPLEAGVAYYIEILHKENAGNDYVGAAWQLADGPIQVIKGDFLTSWIRDNNDLDDDNLPDDWEIANGLDPQDNGQTNALEGARGDFDQDGLSNSVEWGMALNPTSADTDSDGLADWDEVNMFDLDPTTPNLDAPFLPVSDWTISSIGDVRSGAAYLGTDGHYFIRGSGSGALGLSDELNFFHKSLRGDFSLTMRIHQIHNEDGNHGFVGLMGRESTNANARYGATLAPVGTYFYNSVRSTIGLLPSEIRQYWDKKTYPNVWIKLVRHDRIFESYLSNDSENWYFVGAQVAVMSEDLEVGLTLFSESNASIYAEVELTELIIDQDQDGLYDDDELQLYGTLIDNPDSDGDGVSDYDEIFHTLTNPLVAEFTGEFNSIANVQGAELTPARGDWLVQGSSLISEGLNGDLAYLITLDEDGFYRLKLEGKNLASTPWTWAFDLEVLVDGLSVGRGLMTRELNSVGEIYFYLPYLKAGEHVVTVSWHNAKTGVALEFMSLQVDQPLGIDGDANGVADWEQTRSYTLSSFDDDLITTYVSPVCLEGQSRYPTWVSISTDLMSEPIIAQQGLAGRWFQDVELDPGAITTISVSDAGAAKTYQKDVEWLPLNLLVAEDMTIRQSDSMLLSAFLNNSTGNHPVTIDVVMGSETVAHYDITSSELAMHVFDVPGDYSITVQYQHGNGNGNGNNGNGNEITSNEIQVNVLATDLGLRVVGYLNRTRAWNPSVSNDQIVFESDDSIRLQEDETNDLHFLITPLVIGHARILARINEDGPVLDVVSVETVDVALFPNTSYRVAEIFDDGSQLIEYGFVLDPLPEDIVMVMEIQVGGALFIDGSTTMVLTADDFDEYGQVKVLFLVPSGSNPATCHTFELFQNGVSLGHY</sequence>
<dbReference type="PANTHER" id="PTHR37467:SF1">
    <property type="entry name" value="EXPORTED CALCIUM-BINDING GLYCOPROTEIN"/>
    <property type="match status" value="1"/>
</dbReference>
<dbReference type="Pfam" id="PF07691">
    <property type="entry name" value="PA14"/>
    <property type="match status" value="1"/>
</dbReference>
<evidence type="ECO:0000256" key="2">
    <source>
        <dbReference type="ARBA" id="ARBA00022525"/>
    </source>
</evidence>
<evidence type="ECO:0000256" key="3">
    <source>
        <dbReference type="ARBA" id="ARBA00022729"/>
    </source>
</evidence>
<keyword evidence="3" id="KW-0732">Signal</keyword>
<dbReference type="PANTHER" id="PTHR37467">
    <property type="entry name" value="EXPORTED CALCIUM-BINDING GLYCOPROTEIN-RELATED"/>
    <property type="match status" value="1"/>
</dbReference>
<keyword evidence="4" id="KW-0106">Calcium</keyword>
<gene>
    <name evidence="6" type="ORF">GCM10007047_33610</name>
</gene>
<keyword evidence="2" id="KW-0964">Secreted</keyword>
<reference evidence="6" key="2">
    <citation type="submission" date="2020-09" db="EMBL/GenBank/DDBJ databases">
        <authorList>
            <person name="Sun Q."/>
            <person name="Kim S."/>
        </authorList>
    </citation>
    <scope>NUCLEOTIDE SEQUENCE</scope>
    <source>
        <strain evidence="6">KCTC 12870</strain>
    </source>
</reference>
<proteinExistence type="predicted"/>
<evidence type="ECO:0000313" key="7">
    <source>
        <dbReference type="Proteomes" id="UP000642829"/>
    </source>
</evidence>
<dbReference type="SUPFAM" id="SSF56988">
    <property type="entry name" value="Anthrax protective antigen"/>
    <property type="match status" value="1"/>
</dbReference>
<evidence type="ECO:0000313" key="6">
    <source>
        <dbReference type="EMBL" id="GHC13530.1"/>
    </source>
</evidence>
<dbReference type="EMBL" id="BMXG01000034">
    <property type="protein sequence ID" value="GHC13530.1"/>
    <property type="molecule type" value="Genomic_DNA"/>
</dbReference>
<dbReference type="Pfam" id="PF18884">
    <property type="entry name" value="TSP3_bac"/>
    <property type="match status" value="3"/>
</dbReference>
<dbReference type="InterPro" id="IPR037524">
    <property type="entry name" value="PA14/GLEYA"/>
</dbReference>
<reference evidence="6" key="1">
    <citation type="journal article" date="2014" name="Int. J. Syst. Evol. Microbiol.">
        <title>Complete genome sequence of Corynebacterium casei LMG S-19264T (=DSM 44701T), isolated from a smear-ripened cheese.</title>
        <authorList>
            <consortium name="US DOE Joint Genome Institute (JGI-PGF)"/>
            <person name="Walter F."/>
            <person name="Albersmeier A."/>
            <person name="Kalinowski J."/>
            <person name="Ruckert C."/>
        </authorList>
    </citation>
    <scope>NUCLEOTIDE SEQUENCE</scope>
    <source>
        <strain evidence="6">KCTC 12870</strain>
    </source>
</reference>
<dbReference type="InterPro" id="IPR053180">
    <property type="entry name" value="Ca-binding_acidic-repeat"/>
</dbReference>
<evidence type="ECO:0000256" key="1">
    <source>
        <dbReference type="ARBA" id="ARBA00004613"/>
    </source>
</evidence>
<protein>
    <recommendedName>
        <fullName evidence="5">PA14 domain-containing protein</fullName>
    </recommendedName>
</protein>
<evidence type="ECO:0000259" key="5">
    <source>
        <dbReference type="PROSITE" id="PS51820"/>
    </source>
</evidence>